<dbReference type="CDD" id="cd07484">
    <property type="entry name" value="Peptidases_S8_Thermitase_like"/>
    <property type="match status" value="1"/>
</dbReference>
<feature type="active site" description="Charge relay system" evidence="9">
    <location>
        <position position="130"/>
    </location>
</feature>
<comment type="subcellular location">
    <subcellularLocation>
        <location evidence="2">Secreted</location>
    </subcellularLocation>
</comment>
<dbReference type="Pfam" id="PF22148">
    <property type="entry name" value="Fervidolysin_NPro-like"/>
    <property type="match status" value="1"/>
</dbReference>
<dbReference type="InterPro" id="IPR015500">
    <property type="entry name" value="Peptidase_S8_subtilisin-rel"/>
</dbReference>
<keyword evidence="15" id="KW-1185">Reference proteome</keyword>
<evidence type="ECO:0000259" key="12">
    <source>
        <dbReference type="Pfam" id="PF00082"/>
    </source>
</evidence>
<dbReference type="AlphaFoldDB" id="A0A4Q0VXQ7"/>
<evidence type="ECO:0000259" key="13">
    <source>
        <dbReference type="Pfam" id="PF22148"/>
    </source>
</evidence>
<comment type="cofactor">
    <cofactor evidence="1">
        <name>Ca(2+)</name>
        <dbReference type="ChEBI" id="CHEBI:29108"/>
    </cofactor>
</comment>
<dbReference type="InterPro" id="IPR022398">
    <property type="entry name" value="Peptidase_S8_His-AS"/>
</dbReference>
<evidence type="ECO:0000256" key="6">
    <source>
        <dbReference type="ARBA" id="ARBA00022801"/>
    </source>
</evidence>
<evidence type="ECO:0000256" key="5">
    <source>
        <dbReference type="ARBA" id="ARBA00022670"/>
    </source>
</evidence>
<evidence type="ECO:0000313" key="15">
    <source>
        <dbReference type="Proteomes" id="UP000290649"/>
    </source>
</evidence>
<keyword evidence="4" id="KW-0964">Secreted</keyword>
<dbReference type="InterPro" id="IPR036852">
    <property type="entry name" value="Peptidase_S8/S53_dom_sf"/>
</dbReference>
<evidence type="ECO:0000256" key="4">
    <source>
        <dbReference type="ARBA" id="ARBA00022525"/>
    </source>
</evidence>
<dbReference type="EMBL" id="QOUX01000001">
    <property type="protein sequence ID" value="RXJ04474.1"/>
    <property type="molecule type" value="Genomic_DNA"/>
</dbReference>
<dbReference type="PROSITE" id="PS00137">
    <property type="entry name" value="SUBTILASE_HIS"/>
    <property type="match status" value="1"/>
</dbReference>
<proteinExistence type="inferred from homology"/>
<dbReference type="GO" id="GO:0005576">
    <property type="term" value="C:extracellular region"/>
    <property type="evidence" value="ECO:0007669"/>
    <property type="project" value="UniProtKB-SubCell"/>
</dbReference>
<dbReference type="PRINTS" id="PR00723">
    <property type="entry name" value="SUBTILISIN"/>
</dbReference>
<feature type="domain" description="Peptidase S8/S53" evidence="12">
    <location>
        <begin position="126"/>
        <end position="357"/>
    </location>
</feature>
<dbReference type="InterPro" id="IPR054399">
    <property type="entry name" value="Fervidolysin-like_N_prodom"/>
</dbReference>
<dbReference type="GO" id="GO:0006508">
    <property type="term" value="P:proteolysis"/>
    <property type="evidence" value="ECO:0007669"/>
    <property type="project" value="UniProtKB-KW"/>
</dbReference>
<reference evidence="14 15" key="1">
    <citation type="journal article" date="2019" name="Int. J. Syst. Evol. Microbiol.">
        <title>Anaerobacillus alkaliphilus sp. nov., a novel alkaliphilic and moderately halophilic bacterium.</title>
        <authorList>
            <person name="Borsodi A.K."/>
            <person name="Aszalos J.M."/>
            <person name="Bihari P."/>
            <person name="Nagy I."/>
            <person name="Schumann P."/>
            <person name="Sproer C."/>
            <person name="Kovacs A.L."/>
            <person name="Boka K."/>
            <person name="Dobosy P."/>
            <person name="Ovari M."/>
            <person name="Szili-Kovacs T."/>
            <person name="Toth E."/>
        </authorList>
    </citation>
    <scope>NUCLEOTIDE SEQUENCE [LARGE SCALE GENOMIC DNA]</scope>
    <source>
        <strain evidence="14 15">B16-10</strain>
    </source>
</reference>
<feature type="active site" description="Charge relay system" evidence="9">
    <location>
        <position position="321"/>
    </location>
</feature>
<organism evidence="14 15">
    <name type="scientific">Anaerobacillus alkaliphilus</name>
    <dbReference type="NCBI Taxonomy" id="1548597"/>
    <lineage>
        <taxon>Bacteria</taxon>
        <taxon>Bacillati</taxon>
        <taxon>Bacillota</taxon>
        <taxon>Bacilli</taxon>
        <taxon>Bacillales</taxon>
        <taxon>Bacillaceae</taxon>
        <taxon>Anaerobacillus</taxon>
    </lineage>
</organism>
<dbReference type="InterPro" id="IPR023828">
    <property type="entry name" value="Peptidase_S8_Ser-AS"/>
</dbReference>
<keyword evidence="8" id="KW-0106">Calcium</keyword>
<evidence type="ECO:0000256" key="2">
    <source>
        <dbReference type="ARBA" id="ARBA00004613"/>
    </source>
</evidence>
<dbReference type="RefSeq" id="WP_129076817.1">
    <property type="nucleotide sequence ID" value="NZ_QOUX01000001.1"/>
</dbReference>
<comment type="similarity">
    <text evidence="3 9 10">Belongs to the peptidase S8 family.</text>
</comment>
<evidence type="ECO:0000256" key="10">
    <source>
        <dbReference type="RuleBase" id="RU003355"/>
    </source>
</evidence>
<evidence type="ECO:0000313" key="14">
    <source>
        <dbReference type="EMBL" id="RXJ04474.1"/>
    </source>
</evidence>
<protein>
    <submittedName>
        <fullName evidence="14">Peptidase S8</fullName>
    </submittedName>
</protein>
<feature type="region of interest" description="Disordered" evidence="11">
    <location>
        <begin position="379"/>
        <end position="398"/>
    </location>
</feature>
<accession>A0A4Q0VXQ7</accession>
<dbReference type="OrthoDB" id="9798386at2"/>
<dbReference type="Proteomes" id="UP000290649">
    <property type="component" value="Unassembled WGS sequence"/>
</dbReference>
<dbReference type="InterPro" id="IPR000209">
    <property type="entry name" value="Peptidase_S8/S53_dom"/>
</dbReference>
<evidence type="ECO:0000256" key="8">
    <source>
        <dbReference type="ARBA" id="ARBA00022837"/>
    </source>
</evidence>
<evidence type="ECO:0000256" key="7">
    <source>
        <dbReference type="ARBA" id="ARBA00022825"/>
    </source>
</evidence>
<evidence type="ECO:0000256" key="9">
    <source>
        <dbReference type="PROSITE-ProRule" id="PRU01240"/>
    </source>
</evidence>
<dbReference type="PROSITE" id="PS00138">
    <property type="entry name" value="SUBTILASE_SER"/>
    <property type="match status" value="1"/>
</dbReference>
<name>A0A4Q0VXQ7_9BACI</name>
<comment type="caution">
    <text evidence="14">The sequence shown here is derived from an EMBL/GenBank/DDBJ whole genome shotgun (WGS) entry which is preliminary data.</text>
</comment>
<evidence type="ECO:0000256" key="3">
    <source>
        <dbReference type="ARBA" id="ARBA00011073"/>
    </source>
</evidence>
<feature type="active site" description="Charge relay system" evidence="9">
    <location>
        <position position="162"/>
    </location>
</feature>
<dbReference type="SUPFAM" id="SSF52743">
    <property type="entry name" value="Subtilisin-like"/>
    <property type="match status" value="1"/>
</dbReference>
<dbReference type="PANTHER" id="PTHR43806">
    <property type="entry name" value="PEPTIDASE S8"/>
    <property type="match status" value="1"/>
</dbReference>
<feature type="domain" description="Fervidolysin-like N-terminal prodomain" evidence="13">
    <location>
        <begin position="7"/>
        <end position="67"/>
    </location>
</feature>
<dbReference type="InterPro" id="IPR023827">
    <property type="entry name" value="Peptidase_S8_Asp-AS"/>
</dbReference>
<keyword evidence="5 9" id="KW-0645">Protease</keyword>
<keyword evidence="6 9" id="KW-0378">Hydrolase</keyword>
<dbReference type="PROSITE" id="PS51892">
    <property type="entry name" value="SUBTILASE"/>
    <property type="match status" value="1"/>
</dbReference>
<gene>
    <name evidence="14" type="ORF">DS745_03575</name>
</gene>
<dbReference type="InterPro" id="IPR034084">
    <property type="entry name" value="Thermitase-like_dom"/>
</dbReference>
<dbReference type="GO" id="GO:0004252">
    <property type="term" value="F:serine-type endopeptidase activity"/>
    <property type="evidence" value="ECO:0007669"/>
    <property type="project" value="UniProtKB-UniRule"/>
</dbReference>
<dbReference type="Gene3D" id="3.40.50.200">
    <property type="entry name" value="Peptidase S8/S53 domain"/>
    <property type="match status" value="1"/>
</dbReference>
<keyword evidence="7 9" id="KW-0720">Serine protease</keyword>
<dbReference type="Pfam" id="PF00082">
    <property type="entry name" value="Peptidase_S8"/>
    <property type="match status" value="1"/>
</dbReference>
<dbReference type="PROSITE" id="PS00136">
    <property type="entry name" value="SUBTILASE_ASP"/>
    <property type="match status" value="1"/>
</dbReference>
<evidence type="ECO:0000256" key="11">
    <source>
        <dbReference type="SAM" id="MobiDB-lite"/>
    </source>
</evidence>
<dbReference type="InterPro" id="IPR050131">
    <property type="entry name" value="Peptidase_S8_subtilisin-like"/>
</dbReference>
<evidence type="ECO:0000256" key="1">
    <source>
        <dbReference type="ARBA" id="ARBA00001913"/>
    </source>
</evidence>
<sequence>MATMKRLLVCFKPGTDRSTCLKMHKEMKATLVNEIKEIDIHVVTVSSDEVPTCLTRYASTEGVRFVEEDHLIQVEPVSDTNEVTSKVGNSTITTNDPLSDRQWGLENVNAQGAWDLARISPISARIAILDTGVNRNHPDLRGKVIHNANFSSSSTVEDVHGHGTHVAGIAAALTNNRNGIAGMSYNAAGIMNIKVLGDTGSGTNSNVAEGIIYAANRGAHVVNMSFGSAQSNETLQMAINYANDRGVLLVGAAGNNSSNLPHYPAAYTSVLSVAATNQSNELAPFSNYGTWVDVAAPGQNILSTFPVELEDSMYRVASGTSMATPFVSGLAGLIKATNSALTNREIRSIIERAATQSISGGTIRFGRIDAMRAILIAPTSRRQRQRTSNRPSVWLNTQ</sequence>
<dbReference type="PANTHER" id="PTHR43806:SF11">
    <property type="entry name" value="CEREVISIN-RELATED"/>
    <property type="match status" value="1"/>
</dbReference>